<organism evidence="2 3">
    <name type="scientific">Parelaphostrongylus tenuis</name>
    <name type="common">Meningeal worm</name>
    <dbReference type="NCBI Taxonomy" id="148309"/>
    <lineage>
        <taxon>Eukaryota</taxon>
        <taxon>Metazoa</taxon>
        <taxon>Ecdysozoa</taxon>
        <taxon>Nematoda</taxon>
        <taxon>Chromadorea</taxon>
        <taxon>Rhabditida</taxon>
        <taxon>Rhabditina</taxon>
        <taxon>Rhabditomorpha</taxon>
        <taxon>Strongyloidea</taxon>
        <taxon>Metastrongylidae</taxon>
        <taxon>Parelaphostrongylus</taxon>
    </lineage>
</organism>
<sequence>MSWLRLLLMTVLQVTAVRFPCGPSFIPCETKVFGIKSVGGNDADKTLFTDEDKRREHRLEVNAHLTSLYMMSSLLLMFLFKLEIAQK</sequence>
<evidence type="ECO:0000313" key="3">
    <source>
        <dbReference type="Proteomes" id="UP001196413"/>
    </source>
</evidence>
<feature type="signal peptide" evidence="1">
    <location>
        <begin position="1"/>
        <end position="16"/>
    </location>
</feature>
<evidence type="ECO:0000256" key="1">
    <source>
        <dbReference type="SAM" id="SignalP"/>
    </source>
</evidence>
<dbReference type="AlphaFoldDB" id="A0AAD5QU54"/>
<keyword evidence="1" id="KW-0732">Signal</keyword>
<gene>
    <name evidence="2" type="ORF">KIN20_018091</name>
</gene>
<accession>A0AAD5QU54</accession>
<name>A0AAD5QU54_PARTN</name>
<feature type="chain" id="PRO_5041926470" evidence="1">
    <location>
        <begin position="17"/>
        <end position="87"/>
    </location>
</feature>
<dbReference type="EMBL" id="JAHQIW010003603">
    <property type="protein sequence ID" value="KAJ1359381.1"/>
    <property type="molecule type" value="Genomic_DNA"/>
</dbReference>
<protein>
    <submittedName>
        <fullName evidence="2">Uncharacterized protein</fullName>
    </submittedName>
</protein>
<proteinExistence type="predicted"/>
<comment type="caution">
    <text evidence="2">The sequence shown here is derived from an EMBL/GenBank/DDBJ whole genome shotgun (WGS) entry which is preliminary data.</text>
</comment>
<dbReference type="Proteomes" id="UP001196413">
    <property type="component" value="Unassembled WGS sequence"/>
</dbReference>
<reference evidence="2" key="1">
    <citation type="submission" date="2021-06" db="EMBL/GenBank/DDBJ databases">
        <title>Parelaphostrongylus tenuis whole genome reference sequence.</title>
        <authorList>
            <person name="Garwood T.J."/>
            <person name="Larsen P.A."/>
            <person name="Fountain-Jones N.M."/>
            <person name="Garbe J.R."/>
            <person name="Macchietto M.G."/>
            <person name="Kania S.A."/>
            <person name="Gerhold R.W."/>
            <person name="Richards J.E."/>
            <person name="Wolf T.M."/>
        </authorList>
    </citation>
    <scope>NUCLEOTIDE SEQUENCE</scope>
    <source>
        <strain evidence="2">MNPRO001-30</strain>
        <tissue evidence="2">Meninges</tissue>
    </source>
</reference>
<evidence type="ECO:0000313" key="2">
    <source>
        <dbReference type="EMBL" id="KAJ1359381.1"/>
    </source>
</evidence>
<keyword evidence="3" id="KW-1185">Reference proteome</keyword>